<dbReference type="PANTHER" id="PTHR24559">
    <property type="entry name" value="TRANSPOSON TY3-I GAG-POL POLYPROTEIN"/>
    <property type="match status" value="1"/>
</dbReference>
<gene>
    <name evidence="3" type="ORF">E3N88_31916</name>
</gene>
<dbReference type="Gene3D" id="3.30.70.270">
    <property type="match status" value="1"/>
</dbReference>
<dbReference type="AlphaFoldDB" id="A0A5N6M7J3"/>
<sequence>MAIELERRPKKSETGETAEEVEARRKIRAKKQGRKKEGKERRAGLGSAWSRRNSGWDKEVGDLSSDQWTETGQQRRKDVYQAEGRDSHSLVLSKEPMADPAQTSVGTNASATKPRREETPAFAHPYLSGMTNLDAQIITDYSDEEEARGFRITPELVRSHRAALKAQLEGIEKTEKLKDVQTRLTFVENSPTIPAKETVPMDELLTTLLEAIRCRKEPAGKEPVGPAQVENDESLDSLLQPYHPTNFTDMSKFTKIIAEAPLPEKLKRSAQPRSKERNRQEGKKPKSAGETAQSLGKITLPFTVGEYGTQRMIYLTFYIIREPPIYNTLLGRPGIKALRAIVSTTHGAMKFPTSGDIATVSSSSEIVASLARNVLPRSPDVKEWILNNEYPDITVKVGSHLSNKSKTTLKELLIRHCDIFAWTPRDMWGIPRSQAKLRIDAWASCKPVKQKRRRIVREVQYTTWISNPVMVRKSDGKWRMCIDFKEINKATPKDCYPLPEMDAKIDSLHEFPIRCFLDAYKGYHQIQMAIEDEEKTTFYTDECTYLLYENAFQAEKCKCHIPADDGPAVSRADRAKPRTQPREVFVRGTVGKIPGCHGYQRWHQSQPVQGTSNYGYGLTEVTKRSTTAPWKTDRAE</sequence>
<dbReference type="Proteomes" id="UP000326396">
    <property type="component" value="Linkage Group LG6"/>
</dbReference>
<evidence type="ECO:0000313" key="3">
    <source>
        <dbReference type="EMBL" id="KAD3336397.1"/>
    </source>
</evidence>
<evidence type="ECO:0000259" key="2">
    <source>
        <dbReference type="Pfam" id="PF00078"/>
    </source>
</evidence>
<protein>
    <recommendedName>
        <fullName evidence="2">Reverse transcriptase domain-containing protein</fullName>
    </recommendedName>
</protein>
<evidence type="ECO:0000256" key="1">
    <source>
        <dbReference type="SAM" id="MobiDB-lite"/>
    </source>
</evidence>
<dbReference type="InterPro" id="IPR053134">
    <property type="entry name" value="RNA-dir_DNA_polymerase"/>
</dbReference>
<organism evidence="3 4">
    <name type="scientific">Mikania micrantha</name>
    <name type="common">bitter vine</name>
    <dbReference type="NCBI Taxonomy" id="192012"/>
    <lineage>
        <taxon>Eukaryota</taxon>
        <taxon>Viridiplantae</taxon>
        <taxon>Streptophyta</taxon>
        <taxon>Embryophyta</taxon>
        <taxon>Tracheophyta</taxon>
        <taxon>Spermatophyta</taxon>
        <taxon>Magnoliopsida</taxon>
        <taxon>eudicotyledons</taxon>
        <taxon>Gunneridae</taxon>
        <taxon>Pentapetalae</taxon>
        <taxon>asterids</taxon>
        <taxon>campanulids</taxon>
        <taxon>Asterales</taxon>
        <taxon>Asteraceae</taxon>
        <taxon>Asteroideae</taxon>
        <taxon>Heliantheae alliance</taxon>
        <taxon>Eupatorieae</taxon>
        <taxon>Mikania</taxon>
    </lineage>
</organism>
<feature type="domain" description="Reverse transcriptase" evidence="2">
    <location>
        <begin position="471"/>
        <end position="545"/>
    </location>
</feature>
<feature type="compositionally biased region" description="Basic and acidic residues" evidence="1">
    <location>
        <begin position="73"/>
        <end position="88"/>
    </location>
</feature>
<name>A0A5N6M7J3_9ASTR</name>
<dbReference type="InterPro" id="IPR043502">
    <property type="entry name" value="DNA/RNA_pol_sf"/>
</dbReference>
<dbReference type="CDD" id="cd01647">
    <property type="entry name" value="RT_LTR"/>
    <property type="match status" value="1"/>
</dbReference>
<reference evidence="3 4" key="1">
    <citation type="submission" date="2019-05" db="EMBL/GenBank/DDBJ databases">
        <title>Mikania micrantha, genome provides insights into the molecular mechanism of rapid growth.</title>
        <authorList>
            <person name="Liu B."/>
        </authorList>
    </citation>
    <scope>NUCLEOTIDE SEQUENCE [LARGE SCALE GENOMIC DNA]</scope>
    <source>
        <strain evidence="3">NLD-2019</strain>
        <tissue evidence="3">Leaf</tissue>
    </source>
</reference>
<keyword evidence="4" id="KW-1185">Reference proteome</keyword>
<dbReference type="Gene3D" id="3.10.10.10">
    <property type="entry name" value="HIV Type 1 Reverse Transcriptase, subunit A, domain 1"/>
    <property type="match status" value="1"/>
</dbReference>
<dbReference type="PANTHER" id="PTHR24559:SF444">
    <property type="entry name" value="REVERSE TRANSCRIPTASE DOMAIN-CONTAINING PROTEIN"/>
    <property type="match status" value="1"/>
</dbReference>
<dbReference type="InterPro" id="IPR043128">
    <property type="entry name" value="Rev_trsase/Diguanyl_cyclase"/>
</dbReference>
<feature type="compositionally biased region" description="Basic and acidic residues" evidence="1">
    <location>
        <begin position="264"/>
        <end position="284"/>
    </location>
</feature>
<dbReference type="InterPro" id="IPR000477">
    <property type="entry name" value="RT_dom"/>
</dbReference>
<feature type="compositionally biased region" description="Basic and acidic residues" evidence="1">
    <location>
        <begin position="1"/>
        <end position="14"/>
    </location>
</feature>
<dbReference type="Pfam" id="PF00078">
    <property type="entry name" value="RVT_1"/>
    <property type="match status" value="1"/>
</dbReference>
<evidence type="ECO:0000313" key="4">
    <source>
        <dbReference type="Proteomes" id="UP000326396"/>
    </source>
</evidence>
<dbReference type="OrthoDB" id="2919534at2759"/>
<feature type="region of interest" description="Disordered" evidence="1">
    <location>
        <begin position="1"/>
        <end position="118"/>
    </location>
</feature>
<dbReference type="EMBL" id="SZYD01000016">
    <property type="protein sequence ID" value="KAD3336397.1"/>
    <property type="molecule type" value="Genomic_DNA"/>
</dbReference>
<comment type="caution">
    <text evidence="3">The sequence shown here is derived from an EMBL/GenBank/DDBJ whole genome shotgun (WGS) entry which is preliminary data.</text>
</comment>
<dbReference type="SUPFAM" id="SSF56672">
    <property type="entry name" value="DNA/RNA polymerases"/>
    <property type="match status" value="1"/>
</dbReference>
<feature type="region of interest" description="Disordered" evidence="1">
    <location>
        <begin position="264"/>
        <end position="292"/>
    </location>
</feature>
<feature type="compositionally biased region" description="Polar residues" evidence="1">
    <location>
        <begin position="101"/>
        <end position="111"/>
    </location>
</feature>
<accession>A0A5N6M7J3</accession>
<proteinExistence type="predicted"/>
<feature type="compositionally biased region" description="Basic residues" evidence="1">
    <location>
        <begin position="25"/>
        <end position="34"/>
    </location>
</feature>